<dbReference type="PROSITE" id="PS50931">
    <property type="entry name" value="HTH_LYSR"/>
    <property type="match status" value="1"/>
</dbReference>
<evidence type="ECO:0000256" key="2">
    <source>
        <dbReference type="ARBA" id="ARBA00023015"/>
    </source>
</evidence>
<organism evidence="6 7">
    <name type="scientific">Azospirillum lipoferum</name>
    <dbReference type="NCBI Taxonomy" id="193"/>
    <lineage>
        <taxon>Bacteria</taxon>
        <taxon>Pseudomonadati</taxon>
        <taxon>Pseudomonadota</taxon>
        <taxon>Alphaproteobacteria</taxon>
        <taxon>Rhodospirillales</taxon>
        <taxon>Azospirillaceae</taxon>
        <taxon>Azospirillum</taxon>
    </lineage>
</organism>
<dbReference type="Pfam" id="PF03466">
    <property type="entry name" value="LysR_substrate"/>
    <property type="match status" value="1"/>
</dbReference>
<accession>A0A5A9GKG9</accession>
<dbReference type="RefSeq" id="WP_149232653.1">
    <property type="nucleotide sequence ID" value="NZ_JALJXJ010000010.1"/>
</dbReference>
<protein>
    <submittedName>
        <fullName evidence="6">LysR family transcriptional regulator</fullName>
    </submittedName>
</protein>
<dbReference type="OrthoDB" id="5297263at2"/>
<feature type="domain" description="HTH lysR-type" evidence="5">
    <location>
        <begin position="4"/>
        <end position="61"/>
    </location>
</feature>
<name>A0A5A9GKG9_AZOLI</name>
<evidence type="ECO:0000313" key="6">
    <source>
        <dbReference type="EMBL" id="KAA0594896.1"/>
    </source>
</evidence>
<dbReference type="SUPFAM" id="SSF53850">
    <property type="entry name" value="Periplasmic binding protein-like II"/>
    <property type="match status" value="1"/>
</dbReference>
<keyword evidence="4" id="KW-0804">Transcription</keyword>
<keyword evidence="7" id="KW-1185">Reference proteome</keyword>
<dbReference type="GO" id="GO:0005829">
    <property type="term" value="C:cytosol"/>
    <property type="evidence" value="ECO:0007669"/>
    <property type="project" value="TreeGrafter"/>
</dbReference>
<evidence type="ECO:0000256" key="3">
    <source>
        <dbReference type="ARBA" id="ARBA00023125"/>
    </source>
</evidence>
<evidence type="ECO:0000256" key="4">
    <source>
        <dbReference type="ARBA" id="ARBA00023163"/>
    </source>
</evidence>
<dbReference type="InterPro" id="IPR036388">
    <property type="entry name" value="WH-like_DNA-bd_sf"/>
</dbReference>
<dbReference type="InterPro" id="IPR036390">
    <property type="entry name" value="WH_DNA-bd_sf"/>
</dbReference>
<dbReference type="AlphaFoldDB" id="A0A5A9GKG9"/>
<dbReference type="EMBL" id="VTTN01000007">
    <property type="protein sequence ID" value="KAA0594896.1"/>
    <property type="molecule type" value="Genomic_DNA"/>
</dbReference>
<keyword evidence="2" id="KW-0805">Transcription regulation</keyword>
<dbReference type="GO" id="GO:0003677">
    <property type="term" value="F:DNA binding"/>
    <property type="evidence" value="ECO:0007669"/>
    <property type="project" value="UniProtKB-KW"/>
</dbReference>
<dbReference type="GO" id="GO:0003700">
    <property type="term" value="F:DNA-binding transcription factor activity"/>
    <property type="evidence" value="ECO:0007669"/>
    <property type="project" value="InterPro"/>
</dbReference>
<evidence type="ECO:0000313" key="7">
    <source>
        <dbReference type="Proteomes" id="UP000324927"/>
    </source>
</evidence>
<sequence>MREINQRRLRYFFEVLTHGSIRGAANVINTAPSVIARQIRLLEEELGTPLFERGASGVTPTEAAHHVLDYWRTCRSQQEDLEERIAELNNLQRGSLRLAIGEGFIDDLMDHALLPFSRDYPNIQLTMNTMTANDVVAEVTEDIAHIGITFNPPRSAKIRTVMKSVLPLYMLVGAEHPLSAMPGPITIQQALEYPVAMMPSAFGIGKIMETLAYVEQVPLTVAFSTNSVHSLARFVRNNRAVTFLGAHNALAAAEGGGVVARRVDHPLLLRSAAHLIVKVGRTPTRATQTLVQHIRTRTRIFSAEFPNSLEPPGVARNATEDVAE</sequence>
<dbReference type="InterPro" id="IPR005119">
    <property type="entry name" value="LysR_subst-bd"/>
</dbReference>
<gene>
    <name evidence="6" type="ORF">FZ942_19010</name>
</gene>
<comment type="caution">
    <text evidence="6">The sequence shown here is derived from an EMBL/GenBank/DDBJ whole genome shotgun (WGS) entry which is preliminary data.</text>
</comment>
<dbReference type="Pfam" id="PF00126">
    <property type="entry name" value="HTH_1"/>
    <property type="match status" value="1"/>
</dbReference>
<evidence type="ECO:0000256" key="1">
    <source>
        <dbReference type="ARBA" id="ARBA00009437"/>
    </source>
</evidence>
<reference evidence="6 7" key="1">
    <citation type="submission" date="2019-08" db="EMBL/GenBank/DDBJ databases">
        <authorList>
            <person name="Grouzdev D."/>
            <person name="Tikhonova E."/>
            <person name="Kravchenko I."/>
        </authorList>
    </citation>
    <scope>NUCLEOTIDE SEQUENCE [LARGE SCALE GENOMIC DNA]</scope>
    <source>
        <strain evidence="6 7">59b</strain>
    </source>
</reference>
<evidence type="ECO:0000259" key="5">
    <source>
        <dbReference type="PROSITE" id="PS50931"/>
    </source>
</evidence>
<dbReference type="Proteomes" id="UP000324927">
    <property type="component" value="Unassembled WGS sequence"/>
</dbReference>
<proteinExistence type="inferred from homology"/>
<comment type="similarity">
    <text evidence="1">Belongs to the LysR transcriptional regulatory family.</text>
</comment>
<dbReference type="PANTHER" id="PTHR30419:SF8">
    <property type="entry name" value="NITROGEN ASSIMILATION TRANSCRIPTIONAL ACTIVATOR-RELATED"/>
    <property type="match status" value="1"/>
</dbReference>
<keyword evidence="3" id="KW-0238">DNA-binding</keyword>
<dbReference type="SUPFAM" id="SSF46785">
    <property type="entry name" value="Winged helix' DNA-binding domain"/>
    <property type="match status" value="1"/>
</dbReference>
<dbReference type="PANTHER" id="PTHR30419">
    <property type="entry name" value="HTH-TYPE TRANSCRIPTIONAL REGULATOR YBHD"/>
    <property type="match status" value="1"/>
</dbReference>
<dbReference type="InterPro" id="IPR050950">
    <property type="entry name" value="HTH-type_LysR_regulators"/>
</dbReference>
<dbReference type="InterPro" id="IPR000847">
    <property type="entry name" value="LysR_HTH_N"/>
</dbReference>
<dbReference type="Gene3D" id="3.40.190.290">
    <property type="match status" value="1"/>
</dbReference>
<dbReference type="Gene3D" id="1.10.10.10">
    <property type="entry name" value="Winged helix-like DNA-binding domain superfamily/Winged helix DNA-binding domain"/>
    <property type="match status" value="1"/>
</dbReference>